<protein>
    <submittedName>
        <fullName evidence="2">Uncharacterized protein</fullName>
    </submittedName>
</protein>
<sequence length="91" mass="10129">MTMTTANALGARETEAGPSVAEQIRELARAHDVVYERRPLDDYAETISRLSDAEVAPDETECLLRALTDAGVLTPEQRFRLHAAYLRQSRA</sequence>
<keyword evidence="3" id="KW-1185">Reference proteome</keyword>
<feature type="region of interest" description="Disordered" evidence="1">
    <location>
        <begin position="1"/>
        <end position="20"/>
    </location>
</feature>
<dbReference type="Proteomes" id="UP001055153">
    <property type="component" value="Unassembled WGS sequence"/>
</dbReference>
<reference evidence="2" key="1">
    <citation type="journal article" date="2021" name="Front. Microbiol.">
        <title>Comprehensive Comparative Genomics and Phenotyping of Methylobacterium Species.</title>
        <authorList>
            <person name="Alessa O."/>
            <person name="Ogura Y."/>
            <person name="Fujitani Y."/>
            <person name="Takami H."/>
            <person name="Hayashi T."/>
            <person name="Sahin N."/>
            <person name="Tani A."/>
        </authorList>
    </citation>
    <scope>NUCLEOTIDE SEQUENCE</scope>
    <source>
        <strain evidence="2">DSM 17168</strain>
    </source>
</reference>
<evidence type="ECO:0000256" key="1">
    <source>
        <dbReference type="SAM" id="MobiDB-lite"/>
    </source>
</evidence>
<comment type="caution">
    <text evidence="2">The sequence shown here is derived from an EMBL/GenBank/DDBJ whole genome shotgun (WGS) entry which is preliminary data.</text>
</comment>
<proteinExistence type="predicted"/>
<name>A0ABQ4SPU5_9HYPH</name>
<accession>A0ABQ4SPU5</accession>
<evidence type="ECO:0000313" key="2">
    <source>
        <dbReference type="EMBL" id="GJE04519.1"/>
    </source>
</evidence>
<dbReference type="RefSeq" id="WP_238241891.1">
    <property type="nucleotide sequence ID" value="NZ_BPQQ01000128.1"/>
</dbReference>
<gene>
    <name evidence="2" type="ORF">GMJLKIPL_6483</name>
</gene>
<reference evidence="2" key="2">
    <citation type="submission" date="2021-08" db="EMBL/GenBank/DDBJ databases">
        <authorList>
            <person name="Tani A."/>
            <person name="Ola A."/>
            <person name="Ogura Y."/>
            <person name="Katsura K."/>
            <person name="Hayashi T."/>
        </authorList>
    </citation>
    <scope>NUCLEOTIDE SEQUENCE</scope>
    <source>
        <strain evidence="2">DSM 17168</strain>
    </source>
</reference>
<dbReference type="EMBL" id="BPQQ01000128">
    <property type="protein sequence ID" value="GJE04519.1"/>
    <property type="molecule type" value="Genomic_DNA"/>
</dbReference>
<organism evidence="2 3">
    <name type="scientific">Methylobacterium isbiliense</name>
    <dbReference type="NCBI Taxonomy" id="315478"/>
    <lineage>
        <taxon>Bacteria</taxon>
        <taxon>Pseudomonadati</taxon>
        <taxon>Pseudomonadota</taxon>
        <taxon>Alphaproteobacteria</taxon>
        <taxon>Hyphomicrobiales</taxon>
        <taxon>Methylobacteriaceae</taxon>
        <taxon>Methylobacterium</taxon>
    </lineage>
</organism>
<evidence type="ECO:0000313" key="3">
    <source>
        <dbReference type="Proteomes" id="UP001055153"/>
    </source>
</evidence>